<comment type="subcellular location">
    <subcellularLocation>
        <location evidence="1">Membrane</location>
        <topology evidence="1">Multi-pass membrane protein</topology>
    </subcellularLocation>
</comment>
<keyword evidence="7" id="KW-1185">Reference proteome</keyword>
<feature type="transmembrane region" description="Helical" evidence="5">
    <location>
        <begin position="95"/>
        <end position="114"/>
    </location>
</feature>
<dbReference type="Pfam" id="PF13564">
    <property type="entry name" value="DoxX_2"/>
    <property type="match status" value="1"/>
</dbReference>
<dbReference type="AlphaFoldDB" id="A0A927REH6"/>
<evidence type="ECO:0000256" key="2">
    <source>
        <dbReference type="ARBA" id="ARBA00022692"/>
    </source>
</evidence>
<reference evidence="6" key="1">
    <citation type="submission" date="2020-10" db="EMBL/GenBank/DDBJ databases">
        <title>Sequencing the genomes of 1000 actinobacteria strains.</title>
        <authorList>
            <person name="Klenk H.-P."/>
        </authorList>
    </citation>
    <scope>NUCLEOTIDE SEQUENCE</scope>
    <source>
        <strain evidence="6">DSM 45354</strain>
    </source>
</reference>
<dbReference type="GO" id="GO:0016020">
    <property type="term" value="C:membrane"/>
    <property type="evidence" value="ECO:0007669"/>
    <property type="project" value="UniProtKB-SubCell"/>
</dbReference>
<feature type="transmembrane region" description="Helical" evidence="5">
    <location>
        <begin position="7"/>
        <end position="31"/>
    </location>
</feature>
<proteinExistence type="predicted"/>
<evidence type="ECO:0000313" key="7">
    <source>
        <dbReference type="Proteomes" id="UP000638648"/>
    </source>
</evidence>
<dbReference type="EMBL" id="JADBEM010000001">
    <property type="protein sequence ID" value="MBE1609195.1"/>
    <property type="molecule type" value="Genomic_DNA"/>
</dbReference>
<protein>
    <recommendedName>
        <fullName evidence="8">DoxX-like family protein</fullName>
    </recommendedName>
</protein>
<evidence type="ECO:0000256" key="3">
    <source>
        <dbReference type="ARBA" id="ARBA00022989"/>
    </source>
</evidence>
<keyword evidence="2 5" id="KW-0812">Transmembrane</keyword>
<keyword evidence="3 5" id="KW-1133">Transmembrane helix</keyword>
<organism evidence="6 7">
    <name type="scientific">Actinopolymorpha pittospori</name>
    <dbReference type="NCBI Taxonomy" id="648752"/>
    <lineage>
        <taxon>Bacteria</taxon>
        <taxon>Bacillati</taxon>
        <taxon>Actinomycetota</taxon>
        <taxon>Actinomycetes</taxon>
        <taxon>Propionibacteriales</taxon>
        <taxon>Actinopolymorphaceae</taxon>
        <taxon>Actinopolymorpha</taxon>
    </lineage>
</organism>
<evidence type="ECO:0000256" key="5">
    <source>
        <dbReference type="SAM" id="Phobius"/>
    </source>
</evidence>
<evidence type="ECO:0008006" key="8">
    <source>
        <dbReference type="Google" id="ProtNLM"/>
    </source>
</evidence>
<evidence type="ECO:0000256" key="1">
    <source>
        <dbReference type="ARBA" id="ARBA00004141"/>
    </source>
</evidence>
<dbReference type="RefSeq" id="WP_192752812.1">
    <property type="nucleotide sequence ID" value="NZ_BAABJL010000142.1"/>
</dbReference>
<evidence type="ECO:0000256" key="4">
    <source>
        <dbReference type="ARBA" id="ARBA00023136"/>
    </source>
</evidence>
<keyword evidence="4 5" id="KW-0472">Membrane</keyword>
<dbReference type="Proteomes" id="UP000638648">
    <property type="component" value="Unassembled WGS sequence"/>
</dbReference>
<accession>A0A927REH6</accession>
<sequence>MSTAYTVVTILAAVWVGYSAVAVFLHATWVVQGLSDYGVPRSWWPWLATAKAAGAVGLLVGLLVPPIGVLAGIGLVLYFVGAVVTVVRARSYSHIPFPLLYLAPVVAALALGLAV</sequence>
<gene>
    <name evidence="6" type="ORF">HEB94_006043</name>
</gene>
<feature type="transmembrane region" description="Helical" evidence="5">
    <location>
        <begin position="69"/>
        <end position="89"/>
    </location>
</feature>
<comment type="caution">
    <text evidence="6">The sequence shown here is derived from an EMBL/GenBank/DDBJ whole genome shotgun (WGS) entry which is preliminary data.</text>
</comment>
<name>A0A927REH6_9ACTN</name>
<dbReference type="InterPro" id="IPR032808">
    <property type="entry name" value="DoxX"/>
</dbReference>
<evidence type="ECO:0000313" key="6">
    <source>
        <dbReference type="EMBL" id="MBE1609195.1"/>
    </source>
</evidence>